<name>A0AAV3XM92_9CYAN</name>
<dbReference type="EMBL" id="BLAY01000127">
    <property type="protein sequence ID" value="GET41587.1"/>
    <property type="molecule type" value="Genomic_DNA"/>
</dbReference>
<evidence type="ECO:0000313" key="2">
    <source>
        <dbReference type="Proteomes" id="UP001050975"/>
    </source>
</evidence>
<dbReference type="Proteomes" id="UP001050975">
    <property type="component" value="Unassembled WGS sequence"/>
</dbReference>
<dbReference type="AlphaFoldDB" id="A0AAV3XM92"/>
<dbReference type="InterPro" id="IPR036895">
    <property type="entry name" value="Uracil-DNA_glycosylase-like_sf"/>
</dbReference>
<protein>
    <recommendedName>
        <fullName evidence="3">Uracil-DNA glycosylase-like domain-containing protein</fullName>
    </recommendedName>
</protein>
<organism evidence="1 2">
    <name type="scientific">Microseira wollei NIES-4236</name>
    <dbReference type="NCBI Taxonomy" id="2530354"/>
    <lineage>
        <taxon>Bacteria</taxon>
        <taxon>Bacillati</taxon>
        <taxon>Cyanobacteriota</taxon>
        <taxon>Cyanophyceae</taxon>
        <taxon>Oscillatoriophycideae</taxon>
        <taxon>Aerosakkonematales</taxon>
        <taxon>Aerosakkonemataceae</taxon>
        <taxon>Microseira</taxon>
    </lineage>
</organism>
<comment type="caution">
    <text evidence="1">The sequence shown here is derived from an EMBL/GenBank/DDBJ whole genome shotgun (WGS) entry which is preliminary data.</text>
</comment>
<proteinExistence type="predicted"/>
<accession>A0AAV3XM92</accession>
<dbReference type="Gene3D" id="3.40.470.10">
    <property type="entry name" value="Uracil-DNA glycosylase-like domain"/>
    <property type="match status" value="1"/>
</dbReference>
<reference evidence="1" key="1">
    <citation type="submission" date="2019-10" db="EMBL/GenBank/DDBJ databases">
        <title>Draft genome sequece of Microseira wollei NIES-4236.</title>
        <authorList>
            <person name="Yamaguchi H."/>
            <person name="Suzuki S."/>
            <person name="Kawachi M."/>
        </authorList>
    </citation>
    <scope>NUCLEOTIDE SEQUENCE</scope>
    <source>
        <strain evidence="1">NIES-4236</strain>
    </source>
</reference>
<gene>
    <name evidence="1" type="ORF">MiSe_63990</name>
</gene>
<dbReference type="SUPFAM" id="SSF52141">
    <property type="entry name" value="Uracil-DNA glycosylase-like"/>
    <property type="match status" value="1"/>
</dbReference>
<keyword evidence="2" id="KW-1185">Reference proteome</keyword>
<evidence type="ECO:0008006" key="3">
    <source>
        <dbReference type="Google" id="ProtNLM"/>
    </source>
</evidence>
<dbReference type="RefSeq" id="WP_226588018.1">
    <property type="nucleotide sequence ID" value="NZ_BLAY01000127.1"/>
</dbReference>
<evidence type="ECO:0000313" key="1">
    <source>
        <dbReference type="EMBL" id="GET41587.1"/>
    </source>
</evidence>
<sequence length="135" mass="15584">MTRLLNEIARCPHVQFCIQNPSVEYPCRQVVFSQSPSTLNEYQVKEAEKHCVETYLQKVWEIASARVVVVLGRWATEAMHSQFEIPKDVALFAPIAIRGREKLITFLPHPNARKVRSFAKCLKSDQLESLRAFLR</sequence>